<proteinExistence type="predicted"/>
<name>A0ACB5T4L8_AMBMO</name>
<comment type="caution">
    <text evidence="1">The sequence shown here is derived from an EMBL/GenBank/DDBJ whole genome shotgun (WGS) entry which is preliminary data.</text>
</comment>
<protein>
    <submittedName>
        <fullName evidence="1">Unnamed protein product</fullName>
    </submittedName>
</protein>
<evidence type="ECO:0000313" key="1">
    <source>
        <dbReference type="EMBL" id="GME81481.1"/>
    </source>
</evidence>
<reference evidence="1" key="1">
    <citation type="submission" date="2023-04" db="EMBL/GenBank/DDBJ databases">
        <title>Ambrosiozyma monospora NBRC 10751.</title>
        <authorList>
            <person name="Ichikawa N."/>
            <person name="Sato H."/>
            <person name="Tonouchi N."/>
        </authorList>
    </citation>
    <scope>NUCLEOTIDE SEQUENCE</scope>
    <source>
        <strain evidence="1">NBRC 10751</strain>
    </source>
</reference>
<gene>
    <name evidence="1" type="ORF">Amon02_000496600</name>
</gene>
<sequence>MENNPDLPIFGICLGHQLLALASGAKTIKLKYGNRAHNIPALDLTTGKCHITSQNHGYAVDATTLHPDFKEYFVNLNDLSNEGMIHKEKPIFSTQFHPEAKGGPLDSSYLFDKYFELLEVYHKKSGLQFNADDLLVDILPRERVL</sequence>
<evidence type="ECO:0000313" key="2">
    <source>
        <dbReference type="Proteomes" id="UP001165064"/>
    </source>
</evidence>
<dbReference type="Proteomes" id="UP001165064">
    <property type="component" value="Unassembled WGS sequence"/>
</dbReference>
<dbReference type="EMBL" id="BSXS01003538">
    <property type="protein sequence ID" value="GME81481.1"/>
    <property type="molecule type" value="Genomic_DNA"/>
</dbReference>
<organism evidence="1 2">
    <name type="scientific">Ambrosiozyma monospora</name>
    <name type="common">Yeast</name>
    <name type="synonym">Endomycopsis monosporus</name>
    <dbReference type="NCBI Taxonomy" id="43982"/>
    <lineage>
        <taxon>Eukaryota</taxon>
        <taxon>Fungi</taxon>
        <taxon>Dikarya</taxon>
        <taxon>Ascomycota</taxon>
        <taxon>Saccharomycotina</taxon>
        <taxon>Pichiomycetes</taxon>
        <taxon>Pichiales</taxon>
        <taxon>Pichiaceae</taxon>
        <taxon>Ambrosiozyma</taxon>
    </lineage>
</organism>
<keyword evidence="2" id="KW-1185">Reference proteome</keyword>
<accession>A0ACB5T4L8</accession>